<evidence type="ECO:0000313" key="1">
    <source>
        <dbReference type="EMBL" id="OZI81765.1"/>
    </source>
</evidence>
<dbReference type="Gene3D" id="3.40.630.40">
    <property type="entry name" value="Zn-dependent exopeptidases"/>
    <property type="match status" value="1"/>
</dbReference>
<organism evidence="1 2">
    <name type="scientific">Bordetella genomosp. 6</name>
    <dbReference type="NCBI Taxonomy" id="463024"/>
    <lineage>
        <taxon>Bacteria</taxon>
        <taxon>Pseudomonadati</taxon>
        <taxon>Pseudomonadota</taxon>
        <taxon>Betaproteobacteria</taxon>
        <taxon>Burkholderiales</taxon>
        <taxon>Alcaligenaceae</taxon>
        <taxon>Bordetella</taxon>
    </lineage>
</organism>
<dbReference type="Proteomes" id="UP000216524">
    <property type="component" value="Unassembled WGS sequence"/>
</dbReference>
<protein>
    <submittedName>
        <fullName evidence="1">N-formylglutamate amidohydrolase</fullName>
    </submittedName>
</protein>
<gene>
    <name evidence="1" type="ORF">CAL23_08715</name>
</gene>
<dbReference type="Pfam" id="PF05013">
    <property type="entry name" value="FGase"/>
    <property type="match status" value="1"/>
</dbReference>
<dbReference type="EMBL" id="NEVV01000001">
    <property type="protein sequence ID" value="OZI81765.1"/>
    <property type="molecule type" value="Genomic_DNA"/>
</dbReference>
<comment type="caution">
    <text evidence="1">The sequence shown here is derived from an EMBL/GenBank/DDBJ whole genome shotgun (WGS) entry which is preliminary data.</text>
</comment>
<keyword evidence="2" id="KW-1185">Reference proteome</keyword>
<name>A0ABX4FHY1_9BORD</name>
<dbReference type="InterPro" id="IPR007709">
    <property type="entry name" value="N-FG_amidohydro"/>
</dbReference>
<accession>A0ABX4FHY1</accession>
<dbReference type="RefSeq" id="WP_068925866.1">
    <property type="nucleotide sequence ID" value="NZ_NEVV01000001.1"/>
</dbReference>
<proteinExistence type="predicted"/>
<sequence length="290" mass="32137">MRAAPITPFFHHAPAGEALPLVCDSPHSGVQYPADFGAAADLARLRQGEDTHVEALWDAAPRLGATLIAANFPRVYIDPNRTLQDLDPDLLAEPWPEPLAPGEKTRLGKGLIWSRLDPHTPIYDRRLGLAEVRHRIDAYYRPYHAALAEAVRQACARFGGVWHLNLHSMPNDAYERLGIASTRPLADFVLGDRDGTTCEPGLVALIEAQLLARGYTVARNDPYKGVQLIAQIGQPALNRHSLQIEIRRPLYMDERTRERNAGFERLRRDLGEVLASVAAYVRDRVAGAPA</sequence>
<dbReference type="SUPFAM" id="SSF53187">
    <property type="entry name" value="Zn-dependent exopeptidases"/>
    <property type="match status" value="1"/>
</dbReference>
<reference evidence="1 2" key="1">
    <citation type="submission" date="2017-05" db="EMBL/GenBank/DDBJ databases">
        <title>Complete and WGS of Bordetella genogroups.</title>
        <authorList>
            <person name="Spilker T."/>
            <person name="Lipuma J."/>
        </authorList>
    </citation>
    <scope>NUCLEOTIDE SEQUENCE [LARGE SCALE GENOMIC DNA]</scope>
    <source>
        <strain evidence="1 2">AU3139</strain>
    </source>
</reference>
<evidence type="ECO:0000313" key="2">
    <source>
        <dbReference type="Proteomes" id="UP000216524"/>
    </source>
</evidence>